<name>A0AAV5K6H4_9ROSI</name>
<accession>A0AAV5K6H4</accession>
<keyword evidence="1" id="KW-0472">Membrane</keyword>
<dbReference type="EMBL" id="BPVZ01000055">
    <property type="protein sequence ID" value="GKV20416.1"/>
    <property type="molecule type" value="Genomic_DNA"/>
</dbReference>
<dbReference type="Proteomes" id="UP001054252">
    <property type="component" value="Unassembled WGS sequence"/>
</dbReference>
<keyword evidence="1" id="KW-1133">Transmembrane helix</keyword>
<protein>
    <submittedName>
        <fullName evidence="2">Uncharacterized protein</fullName>
    </submittedName>
</protein>
<evidence type="ECO:0000313" key="2">
    <source>
        <dbReference type="EMBL" id="GKV20416.1"/>
    </source>
</evidence>
<proteinExistence type="predicted"/>
<comment type="caution">
    <text evidence="2">The sequence shown here is derived from an EMBL/GenBank/DDBJ whole genome shotgun (WGS) entry which is preliminary data.</text>
</comment>
<sequence length="78" mass="8411">MCIAQYRLGLASILFYGIFGGSLVPVWCLFGQQIDQYLPGPATPQHMVWWAKGSSLGSNIQSGSSNSIARTAVKLASY</sequence>
<dbReference type="AlphaFoldDB" id="A0AAV5K6H4"/>
<feature type="transmembrane region" description="Helical" evidence="1">
    <location>
        <begin position="6"/>
        <end position="30"/>
    </location>
</feature>
<evidence type="ECO:0000256" key="1">
    <source>
        <dbReference type="SAM" id="Phobius"/>
    </source>
</evidence>
<evidence type="ECO:0000313" key="3">
    <source>
        <dbReference type="Proteomes" id="UP001054252"/>
    </source>
</evidence>
<keyword evidence="3" id="KW-1185">Reference proteome</keyword>
<keyword evidence="1" id="KW-0812">Transmembrane</keyword>
<gene>
    <name evidence="2" type="ORF">SLEP1_g30544</name>
</gene>
<reference evidence="2 3" key="1">
    <citation type="journal article" date="2021" name="Commun. Biol.">
        <title>The genome of Shorea leprosula (Dipterocarpaceae) highlights the ecological relevance of drought in aseasonal tropical rainforests.</title>
        <authorList>
            <person name="Ng K.K.S."/>
            <person name="Kobayashi M.J."/>
            <person name="Fawcett J.A."/>
            <person name="Hatakeyama M."/>
            <person name="Paape T."/>
            <person name="Ng C.H."/>
            <person name="Ang C.C."/>
            <person name="Tnah L.H."/>
            <person name="Lee C.T."/>
            <person name="Nishiyama T."/>
            <person name="Sese J."/>
            <person name="O'Brien M.J."/>
            <person name="Copetti D."/>
            <person name="Mohd Noor M.I."/>
            <person name="Ong R.C."/>
            <person name="Putra M."/>
            <person name="Sireger I.Z."/>
            <person name="Indrioko S."/>
            <person name="Kosugi Y."/>
            <person name="Izuno A."/>
            <person name="Isagi Y."/>
            <person name="Lee S.L."/>
            <person name="Shimizu K.K."/>
        </authorList>
    </citation>
    <scope>NUCLEOTIDE SEQUENCE [LARGE SCALE GENOMIC DNA]</scope>
    <source>
        <strain evidence="2">214</strain>
    </source>
</reference>
<organism evidence="2 3">
    <name type="scientific">Rubroshorea leprosula</name>
    <dbReference type="NCBI Taxonomy" id="152421"/>
    <lineage>
        <taxon>Eukaryota</taxon>
        <taxon>Viridiplantae</taxon>
        <taxon>Streptophyta</taxon>
        <taxon>Embryophyta</taxon>
        <taxon>Tracheophyta</taxon>
        <taxon>Spermatophyta</taxon>
        <taxon>Magnoliopsida</taxon>
        <taxon>eudicotyledons</taxon>
        <taxon>Gunneridae</taxon>
        <taxon>Pentapetalae</taxon>
        <taxon>rosids</taxon>
        <taxon>malvids</taxon>
        <taxon>Malvales</taxon>
        <taxon>Dipterocarpaceae</taxon>
        <taxon>Rubroshorea</taxon>
    </lineage>
</organism>